<protein>
    <recommendedName>
        <fullName evidence="3">ESX-1 secretion-associated protein EspA/EspE-like domain-containing protein</fullName>
    </recommendedName>
</protein>
<dbReference type="EMBL" id="JACMYC010000005">
    <property type="protein sequence ID" value="MBC2960664.1"/>
    <property type="molecule type" value="Genomic_DNA"/>
</dbReference>
<dbReference type="Proteomes" id="UP000604001">
    <property type="component" value="Unassembled WGS sequence"/>
</dbReference>
<dbReference type="RefSeq" id="WP_186345940.1">
    <property type="nucleotide sequence ID" value="NZ_BMMR01000007.1"/>
</dbReference>
<reference evidence="1 2" key="1">
    <citation type="submission" date="2020-08" db="EMBL/GenBank/DDBJ databases">
        <title>novel species in genus Nocardioides.</title>
        <authorList>
            <person name="Zhang G."/>
        </authorList>
    </citation>
    <scope>NUCLEOTIDE SEQUENCE [LARGE SCALE GENOMIC DNA]</scope>
    <source>
        <strain evidence="1 2">SC8A-24</strain>
    </source>
</reference>
<keyword evidence="2" id="KW-1185">Reference proteome</keyword>
<sequence length="314" mass="31993">MTFDVGQLPARAADLKEAGVRAAYRELTRFGAGGGGGAAQMMQIAEDSMAGVENVYDRFLDVPDPADFAPKVEWLGNAMAKLATEGHTSDPVTGSTAVSGHNPNLTLVGGSGDYLSDWTGVAADSYKRGYGDRFAPTASSQYAAVSVLRNAINAEAAVWQGVREDLDKLSQEAIELMEGAGSKGGAEWAAVLSITATVITVPLTGGASAIALPAVAAGLSVASTGIGLATGGGGEPTELGLDAGSSDKVISSLQTALTKLAEEIGAQELKISEALNQSSGVLDSQWDVFCLPQPALVDAPNHPVNDPSYSGHSA</sequence>
<organism evidence="1 2">
    <name type="scientific">Nocardioides deserti</name>
    <dbReference type="NCBI Taxonomy" id="1588644"/>
    <lineage>
        <taxon>Bacteria</taxon>
        <taxon>Bacillati</taxon>
        <taxon>Actinomycetota</taxon>
        <taxon>Actinomycetes</taxon>
        <taxon>Propionibacteriales</taxon>
        <taxon>Nocardioidaceae</taxon>
        <taxon>Nocardioides</taxon>
    </lineage>
</organism>
<evidence type="ECO:0000313" key="2">
    <source>
        <dbReference type="Proteomes" id="UP000604001"/>
    </source>
</evidence>
<accession>A0ABR6U895</accession>
<evidence type="ECO:0008006" key="3">
    <source>
        <dbReference type="Google" id="ProtNLM"/>
    </source>
</evidence>
<evidence type="ECO:0000313" key="1">
    <source>
        <dbReference type="EMBL" id="MBC2960664.1"/>
    </source>
</evidence>
<name>A0ABR6U895_9ACTN</name>
<gene>
    <name evidence="1" type="ORF">H7344_10205</name>
</gene>
<proteinExistence type="predicted"/>
<comment type="caution">
    <text evidence="1">The sequence shown here is derived from an EMBL/GenBank/DDBJ whole genome shotgun (WGS) entry which is preliminary data.</text>
</comment>